<gene>
    <name evidence="2" type="ORF">EPI10_021370</name>
</gene>
<reference evidence="3" key="1">
    <citation type="journal article" date="2019" name="Plant Biotechnol. J.">
        <title>Genome sequencing of the Australian wild diploid species Gossypium australe highlights disease resistance and delayed gland morphogenesis.</title>
        <authorList>
            <person name="Cai Y."/>
            <person name="Cai X."/>
            <person name="Wang Q."/>
            <person name="Wang P."/>
            <person name="Zhang Y."/>
            <person name="Cai C."/>
            <person name="Xu Y."/>
            <person name="Wang K."/>
            <person name="Zhou Z."/>
            <person name="Wang C."/>
            <person name="Geng S."/>
            <person name="Li B."/>
            <person name="Dong Q."/>
            <person name="Hou Y."/>
            <person name="Wang H."/>
            <person name="Ai P."/>
            <person name="Liu Z."/>
            <person name="Yi F."/>
            <person name="Sun M."/>
            <person name="An G."/>
            <person name="Cheng J."/>
            <person name="Zhang Y."/>
            <person name="Shi Q."/>
            <person name="Xie Y."/>
            <person name="Shi X."/>
            <person name="Chang Y."/>
            <person name="Huang F."/>
            <person name="Chen Y."/>
            <person name="Hong S."/>
            <person name="Mi L."/>
            <person name="Sun Q."/>
            <person name="Zhang L."/>
            <person name="Zhou B."/>
            <person name="Peng R."/>
            <person name="Zhang X."/>
            <person name="Liu F."/>
        </authorList>
    </citation>
    <scope>NUCLEOTIDE SEQUENCE [LARGE SCALE GENOMIC DNA]</scope>
    <source>
        <strain evidence="3">cv. PA1801</strain>
    </source>
</reference>
<feature type="transmembrane region" description="Helical" evidence="1">
    <location>
        <begin position="22"/>
        <end position="42"/>
    </location>
</feature>
<name>A0A5B6WGR6_9ROSI</name>
<dbReference type="AlphaFoldDB" id="A0A5B6WGR6"/>
<dbReference type="EMBL" id="SMMG02000003">
    <property type="protein sequence ID" value="KAA3480969.1"/>
    <property type="molecule type" value="Genomic_DNA"/>
</dbReference>
<evidence type="ECO:0000313" key="3">
    <source>
        <dbReference type="Proteomes" id="UP000325315"/>
    </source>
</evidence>
<accession>A0A5B6WGR6</accession>
<keyword evidence="3" id="KW-1185">Reference proteome</keyword>
<keyword evidence="1" id="KW-0812">Transmembrane</keyword>
<evidence type="ECO:0000313" key="2">
    <source>
        <dbReference type="EMBL" id="KAA3480969.1"/>
    </source>
</evidence>
<comment type="caution">
    <text evidence="2">The sequence shown here is derived from an EMBL/GenBank/DDBJ whole genome shotgun (WGS) entry which is preliminary data.</text>
</comment>
<evidence type="ECO:0000256" key="1">
    <source>
        <dbReference type="SAM" id="Phobius"/>
    </source>
</evidence>
<dbReference type="Proteomes" id="UP000325315">
    <property type="component" value="Unassembled WGS sequence"/>
</dbReference>
<proteinExistence type="predicted"/>
<organism evidence="2 3">
    <name type="scientific">Gossypium australe</name>
    <dbReference type="NCBI Taxonomy" id="47621"/>
    <lineage>
        <taxon>Eukaryota</taxon>
        <taxon>Viridiplantae</taxon>
        <taxon>Streptophyta</taxon>
        <taxon>Embryophyta</taxon>
        <taxon>Tracheophyta</taxon>
        <taxon>Spermatophyta</taxon>
        <taxon>Magnoliopsida</taxon>
        <taxon>eudicotyledons</taxon>
        <taxon>Gunneridae</taxon>
        <taxon>Pentapetalae</taxon>
        <taxon>rosids</taxon>
        <taxon>malvids</taxon>
        <taxon>Malvales</taxon>
        <taxon>Malvaceae</taxon>
        <taxon>Malvoideae</taxon>
        <taxon>Gossypium</taxon>
    </lineage>
</organism>
<sequence>MIVCISETKYIFRGILKLSRTLSGKLITVITRFILVVIKYALVVSRTSVAFLITAACYDSRLEMGIGHHGFRARIIVVSGEKGCHLSCCGSFD</sequence>
<keyword evidence="1" id="KW-1133">Transmembrane helix</keyword>
<keyword evidence="1" id="KW-0472">Membrane</keyword>
<protein>
    <submittedName>
        <fullName evidence="2">Uncharacterized protein</fullName>
    </submittedName>
</protein>